<proteinExistence type="inferred from homology"/>
<dbReference type="AlphaFoldDB" id="A0A7R7MRJ6"/>
<evidence type="ECO:0000256" key="2">
    <source>
        <dbReference type="ARBA" id="ARBA00022857"/>
    </source>
</evidence>
<name>A0A7R7MRJ6_MYCIT</name>
<dbReference type="GO" id="GO:0016618">
    <property type="term" value="F:hydroxypyruvate reductase [NAD(P)H] activity"/>
    <property type="evidence" value="ECO:0007669"/>
    <property type="project" value="TreeGrafter"/>
</dbReference>
<keyword evidence="2" id="KW-0521">NADP</keyword>
<dbReference type="InterPro" id="IPR006139">
    <property type="entry name" value="D-isomer_2_OHA_DH_cat_dom"/>
</dbReference>
<dbReference type="InterPro" id="IPR006140">
    <property type="entry name" value="D-isomer_DH_NAD-bd"/>
</dbReference>
<dbReference type="Pfam" id="PF02826">
    <property type="entry name" value="2-Hacid_dh_C"/>
    <property type="match status" value="1"/>
</dbReference>
<dbReference type="FunFam" id="3.40.50.720:FF:000213">
    <property type="entry name" value="Putative 2-hydroxyacid dehydrogenase"/>
    <property type="match status" value="1"/>
</dbReference>
<dbReference type="PANTHER" id="PTHR10996:SF178">
    <property type="entry name" value="2-HYDROXYACID DEHYDROGENASE YGL185C-RELATED"/>
    <property type="match status" value="1"/>
</dbReference>
<dbReference type="Gene3D" id="3.40.50.720">
    <property type="entry name" value="NAD(P)-binding Rossmann-like Domain"/>
    <property type="match status" value="2"/>
</dbReference>
<gene>
    <name evidence="8" type="ORF">MINTM018_01260</name>
</gene>
<dbReference type="Pfam" id="PF00389">
    <property type="entry name" value="2-Hacid_dh"/>
    <property type="match status" value="1"/>
</dbReference>
<comment type="similarity">
    <text evidence="1 5">Belongs to the D-isomer specific 2-hydroxyacid dehydrogenase family.</text>
</comment>
<dbReference type="PANTHER" id="PTHR10996">
    <property type="entry name" value="2-HYDROXYACID DEHYDROGENASE-RELATED"/>
    <property type="match status" value="1"/>
</dbReference>
<keyword evidence="3 5" id="KW-0560">Oxidoreductase</keyword>
<evidence type="ECO:0000256" key="4">
    <source>
        <dbReference type="ARBA" id="ARBA00023027"/>
    </source>
</evidence>
<feature type="domain" description="D-isomer specific 2-hydroxyacid dehydrogenase catalytic" evidence="6">
    <location>
        <begin position="109"/>
        <end position="383"/>
    </location>
</feature>
<evidence type="ECO:0000313" key="9">
    <source>
        <dbReference type="Proteomes" id="UP000595205"/>
    </source>
</evidence>
<keyword evidence="4" id="KW-0520">NAD</keyword>
<accession>A0A7R7MRJ6</accession>
<protein>
    <submittedName>
        <fullName evidence="8">Hydroxyacid dehydrogenase</fullName>
    </submittedName>
</protein>
<evidence type="ECO:0000256" key="3">
    <source>
        <dbReference type="ARBA" id="ARBA00023002"/>
    </source>
</evidence>
<organism evidence="8 9">
    <name type="scientific">Mycobacterium intracellulare</name>
    <dbReference type="NCBI Taxonomy" id="1767"/>
    <lineage>
        <taxon>Bacteria</taxon>
        <taxon>Bacillati</taxon>
        <taxon>Actinomycetota</taxon>
        <taxon>Actinomycetes</taxon>
        <taxon>Mycobacteriales</taxon>
        <taxon>Mycobacteriaceae</taxon>
        <taxon>Mycobacterium</taxon>
        <taxon>Mycobacterium avium complex (MAC)</taxon>
    </lineage>
</organism>
<dbReference type="SUPFAM" id="SSF51735">
    <property type="entry name" value="NAD(P)-binding Rossmann-fold domains"/>
    <property type="match status" value="1"/>
</dbReference>
<evidence type="ECO:0000313" key="8">
    <source>
        <dbReference type="EMBL" id="BCO97356.1"/>
    </source>
</evidence>
<evidence type="ECO:0000256" key="5">
    <source>
        <dbReference type="RuleBase" id="RU003719"/>
    </source>
</evidence>
<dbReference type="GO" id="GO:0051287">
    <property type="term" value="F:NAD binding"/>
    <property type="evidence" value="ECO:0007669"/>
    <property type="project" value="InterPro"/>
</dbReference>
<dbReference type="GO" id="GO:0030267">
    <property type="term" value="F:glyoxylate reductase (NADPH) activity"/>
    <property type="evidence" value="ECO:0007669"/>
    <property type="project" value="TreeGrafter"/>
</dbReference>
<dbReference type="GO" id="GO:0005829">
    <property type="term" value="C:cytosol"/>
    <property type="evidence" value="ECO:0007669"/>
    <property type="project" value="TreeGrafter"/>
</dbReference>
<dbReference type="InterPro" id="IPR036291">
    <property type="entry name" value="NAD(P)-bd_dom_sf"/>
</dbReference>
<dbReference type="Proteomes" id="UP000595205">
    <property type="component" value="Chromosome"/>
</dbReference>
<sequence length="390" mass="41466">MVVGQDVGEPEFFDALGVGAYDGGVRSELGLREDDSDAHSRFNRPASRLLPTRPVAGYRAGFTHDGDVTAKELSGVLRVGELEPTLAEELAARYDIAKLPDGPARARFLAEHGADVRVLLTWGPPGVDADTIAALPNLEAIVNDGAGVDLIDLAAAKRRGIGVSNTPDVLSDTVADTALGLMLMTLRRFGAADRYVRAGRWAREGRFPYARDVSGLQVGILGLGRIGSAIATRLLGFDCAIAYHNRRRIDGSPYRYAASAVELAESVDVLVVATTGDHESHKLVDRSVLAALGPEGYLINIARGSVVDQDALVELLVGGGLAGAGLDVYADEPHVPAELCDLDNVVLLPHIGSATARTRRAMALLAIRNLDSYLDTGELVTPVLTPRRRR</sequence>
<evidence type="ECO:0000259" key="7">
    <source>
        <dbReference type="Pfam" id="PF02826"/>
    </source>
</evidence>
<reference evidence="8 9" key="1">
    <citation type="submission" date="2020-12" db="EMBL/GenBank/DDBJ databases">
        <title>Genome sequence of clinical Mycobacterium intracellulare strains.</title>
        <authorList>
            <person name="Tateishi Y."/>
            <person name="Matsumoto S."/>
            <person name="Fukushima Y."/>
            <person name="Nakajima C."/>
            <person name="Suzuki Y."/>
        </authorList>
    </citation>
    <scope>NUCLEOTIDE SEQUENCE [LARGE SCALE GENOMIC DNA]</scope>
    <source>
        <strain evidence="8 9">M018</strain>
    </source>
</reference>
<evidence type="ECO:0000256" key="1">
    <source>
        <dbReference type="ARBA" id="ARBA00005854"/>
    </source>
</evidence>
<evidence type="ECO:0000259" key="6">
    <source>
        <dbReference type="Pfam" id="PF00389"/>
    </source>
</evidence>
<dbReference type="EMBL" id="AP024255">
    <property type="protein sequence ID" value="BCO97356.1"/>
    <property type="molecule type" value="Genomic_DNA"/>
</dbReference>
<dbReference type="InterPro" id="IPR050223">
    <property type="entry name" value="D-isomer_2-hydroxyacid_DH"/>
</dbReference>
<feature type="domain" description="D-isomer specific 2-hydroxyacid dehydrogenase NAD-binding" evidence="7">
    <location>
        <begin position="179"/>
        <end position="352"/>
    </location>
</feature>
<dbReference type="SUPFAM" id="SSF52283">
    <property type="entry name" value="Formate/glycerate dehydrogenase catalytic domain-like"/>
    <property type="match status" value="1"/>
</dbReference>
<dbReference type="CDD" id="cd12156">
    <property type="entry name" value="HPPR"/>
    <property type="match status" value="1"/>
</dbReference>